<evidence type="ECO:0000313" key="2">
    <source>
        <dbReference type="Proteomes" id="UP000095594"/>
    </source>
</evidence>
<reference evidence="1 2" key="1">
    <citation type="submission" date="2015-09" db="EMBL/GenBank/DDBJ databases">
        <authorList>
            <consortium name="Pathogen Informatics"/>
        </authorList>
    </citation>
    <scope>NUCLEOTIDE SEQUENCE [LARGE SCALE GENOMIC DNA]</scope>
    <source>
        <strain evidence="1 2">2789STDY5834856</strain>
    </source>
</reference>
<dbReference type="InterPro" id="IPR013321">
    <property type="entry name" value="Arc_rbn_hlx_hlx"/>
</dbReference>
<sequence>MSKLFNNKNKLEFKKNRKFIGEDLIRYNEDKNNMEFYELMKSGYIEMANINLEISQLFESSPETLQYEFDSINEYEKWLCGV</sequence>
<evidence type="ECO:0000313" key="1">
    <source>
        <dbReference type="EMBL" id="CUP03013.1"/>
    </source>
</evidence>
<dbReference type="EMBL" id="CYZX01000023">
    <property type="protein sequence ID" value="CUP03013.1"/>
    <property type="molecule type" value="Genomic_DNA"/>
</dbReference>
<proteinExistence type="predicted"/>
<dbReference type="GO" id="GO:0006355">
    <property type="term" value="P:regulation of DNA-templated transcription"/>
    <property type="evidence" value="ECO:0007669"/>
    <property type="project" value="InterPro"/>
</dbReference>
<dbReference type="AlphaFoldDB" id="A0A174JTB0"/>
<dbReference type="RefSeq" id="WP_055267641.1">
    <property type="nucleotide sequence ID" value="NZ_CABIXQ010000023.1"/>
</dbReference>
<accession>A0A174JTB0</accession>
<dbReference type="OrthoDB" id="1634058at2"/>
<gene>
    <name evidence="1" type="ORF">ERS852471_02838</name>
</gene>
<organism evidence="1 2">
    <name type="scientific">Clostridium disporicum</name>
    <dbReference type="NCBI Taxonomy" id="84024"/>
    <lineage>
        <taxon>Bacteria</taxon>
        <taxon>Bacillati</taxon>
        <taxon>Bacillota</taxon>
        <taxon>Clostridia</taxon>
        <taxon>Eubacteriales</taxon>
        <taxon>Clostridiaceae</taxon>
        <taxon>Clostridium</taxon>
    </lineage>
</organism>
<protein>
    <submittedName>
        <fullName evidence="1">Uncharacterized protein</fullName>
    </submittedName>
</protein>
<dbReference type="Gene3D" id="1.10.1220.10">
    <property type="entry name" value="Met repressor-like"/>
    <property type="match status" value="1"/>
</dbReference>
<name>A0A174JTB0_9CLOT</name>
<dbReference type="Proteomes" id="UP000095594">
    <property type="component" value="Unassembled WGS sequence"/>
</dbReference>